<keyword evidence="1" id="KW-0732">Signal</keyword>
<dbReference type="PANTHER" id="PTHR11575:SF24">
    <property type="entry name" value="5'-NUCLEOTIDASE"/>
    <property type="match status" value="1"/>
</dbReference>
<evidence type="ECO:0000313" key="5">
    <source>
        <dbReference type="Proteomes" id="UP000324351"/>
    </source>
</evidence>
<organism evidence="4 5">
    <name type="scientific">Nocardioides antri</name>
    <dbReference type="NCBI Taxonomy" id="2607659"/>
    <lineage>
        <taxon>Bacteria</taxon>
        <taxon>Bacillati</taxon>
        <taxon>Actinomycetota</taxon>
        <taxon>Actinomycetes</taxon>
        <taxon>Propionibacteriales</taxon>
        <taxon>Nocardioidaceae</taxon>
        <taxon>Nocardioides</taxon>
    </lineage>
</organism>
<dbReference type="InterPro" id="IPR013783">
    <property type="entry name" value="Ig-like_fold"/>
</dbReference>
<dbReference type="InterPro" id="IPR006311">
    <property type="entry name" value="TAT_signal"/>
</dbReference>
<protein>
    <submittedName>
        <fullName evidence="4">ExeM/NucH family extracellular endonuclease</fullName>
    </submittedName>
</protein>
<evidence type="ECO:0000259" key="3">
    <source>
        <dbReference type="PROSITE" id="PS51841"/>
    </source>
</evidence>
<dbReference type="GO" id="GO:0004519">
    <property type="term" value="F:endonuclease activity"/>
    <property type="evidence" value="ECO:0007669"/>
    <property type="project" value="UniProtKB-KW"/>
</dbReference>
<dbReference type="Pfam" id="PF03372">
    <property type="entry name" value="Exo_endo_phos"/>
    <property type="match status" value="1"/>
</dbReference>
<dbReference type="GO" id="GO:0005509">
    <property type="term" value="F:calcium ion binding"/>
    <property type="evidence" value="ECO:0007669"/>
    <property type="project" value="InterPro"/>
</dbReference>
<dbReference type="SUPFAM" id="SSF56300">
    <property type="entry name" value="Metallo-dependent phosphatases"/>
    <property type="match status" value="2"/>
</dbReference>
<evidence type="ECO:0000256" key="1">
    <source>
        <dbReference type="ARBA" id="ARBA00022729"/>
    </source>
</evidence>
<proteinExistence type="predicted"/>
<dbReference type="EMBL" id="VUJW01000008">
    <property type="protein sequence ID" value="KAA1426499.1"/>
    <property type="molecule type" value="Genomic_DNA"/>
</dbReference>
<dbReference type="GO" id="GO:0009166">
    <property type="term" value="P:nucleotide catabolic process"/>
    <property type="evidence" value="ECO:0007669"/>
    <property type="project" value="InterPro"/>
</dbReference>
<dbReference type="Gene3D" id="3.60.21.10">
    <property type="match status" value="2"/>
</dbReference>
<dbReference type="InterPro" id="IPR015919">
    <property type="entry name" value="Cadherin-like_sf"/>
</dbReference>
<dbReference type="InterPro" id="IPR008334">
    <property type="entry name" value="5'-Nucleotdase_C"/>
</dbReference>
<dbReference type="InterPro" id="IPR004843">
    <property type="entry name" value="Calcineurin-like_PHP"/>
</dbReference>
<dbReference type="NCBIfam" id="NF033681">
    <property type="entry name" value="ExeM_NucH_DNase"/>
    <property type="match status" value="1"/>
</dbReference>
<dbReference type="PRINTS" id="PR01607">
    <property type="entry name" value="APYRASEFAMLY"/>
</dbReference>
<dbReference type="GO" id="GO:0008768">
    <property type="term" value="F:UDP-sugar diphosphatase activity"/>
    <property type="evidence" value="ECO:0007669"/>
    <property type="project" value="TreeGrafter"/>
</dbReference>
<dbReference type="Gene3D" id="3.60.10.10">
    <property type="entry name" value="Endonuclease/exonuclease/phosphatase"/>
    <property type="match status" value="1"/>
</dbReference>
<dbReference type="InterPro" id="IPR005135">
    <property type="entry name" value="Endo/exonuclease/phosphatase"/>
</dbReference>
<gene>
    <name evidence="4" type="ORF">F0U47_13955</name>
</gene>
<accession>A0A5B1M2W3</accession>
<dbReference type="InterPro" id="IPR047971">
    <property type="entry name" value="ExeM-like"/>
</dbReference>
<feature type="domain" description="LTD" evidence="3">
    <location>
        <begin position="24"/>
        <end position="172"/>
    </location>
</feature>
<dbReference type="Pfam" id="PF02872">
    <property type="entry name" value="5_nucleotid_C"/>
    <property type="match status" value="2"/>
</dbReference>
<dbReference type="Gene3D" id="2.60.40.10">
    <property type="entry name" value="Immunoglobulins"/>
    <property type="match status" value="3"/>
</dbReference>
<dbReference type="Pfam" id="PF16640">
    <property type="entry name" value="Big_3_5"/>
    <property type="match status" value="1"/>
</dbReference>
<dbReference type="CDD" id="cd04486">
    <property type="entry name" value="YhcR_OBF_like"/>
    <property type="match status" value="1"/>
</dbReference>
<dbReference type="Gene3D" id="3.90.780.10">
    <property type="entry name" value="5'-Nucleotidase, C-terminal domain"/>
    <property type="match status" value="2"/>
</dbReference>
<feature type="compositionally biased region" description="Low complexity" evidence="2">
    <location>
        <begin position="192"/>
        <end position="202"/>
    </location>
</feature>
<keyword evidence="4" id="KW-0255">Endonuclease</keyword>
<dbReference type="PROSITE" id="PS51318">
    <property type="entry name" value="TAT"/>
    <property type="match status" value="1"/>
</dbReference>
<dbReference type="GO" id="GO:0030288">
    <property type="term" value="C:outer membrane-bounded periplasmic space"/>
    <property type="evidence" value="ECO:0007669"/>
    <property type="project" value="TreeGrafter"/>
</dbReference>
<keyword evidence="5" id="KW-1185">Reference proteome</keyword>
<dbReference type="InterPro" id="IPR036907">
    <property type="entry name" value="5'-Nucleotdase_C_sf"/>
</dbReference>
<dbReference type="InterPro" id="IPR036691">
    <property type="entry name" value="Endo/exonu/phosph_ase_sf"/>
</dbReference>
<keyword evidence="4" id="KW-0378">Hydrolase</keyword>
<dbReference type="InterPro" id="IPR029052">
    <property type="entry name" value="Metallo-depent_PP-like"/>
</dbReference>
<dbReference type="GO" id="GO:0005975">
    <property type="term" value="P:carbohydrate metabolic process"/>
    <property type="evidence" value="ECO:0007669"/>
    <property type="project" value="UniProtKB-ARBA"/>
</dbReference>
<reference evidence="4 5" key="1">
    <citation type="submission" date="2019-09" db="EMBL/GenBank/DDBJ databases">
        <title>Nocardioides panacisoli sp. nov., isolated from the soil of a ginseng field.</title>
        <authorList>
            <person name="Cho C."/>
        </authorList>
    </citation>
    <scope>NUCLEOTIDE SEQUENCE [LARGE SCALE GENOMIC DNA]</scope>
    <source>
        <strain evidence="4 5">BN140041</strain>
    </source>
</reference>
<sequence>MPSPRQVLVGVLGLGLTVTGLSLALPTPAAQAVGGVFISEFHYDDSTANDAGGVGEFVEVTAPAGTDLTGWKIQLVNGNGNTVYRTDTLSGTVSNQVDGWGASVLTYPANTSGGVFQNGSPDGVALLNASNSVVEFISYEGPMTAILGTPGVSTTSVDTGAAAVETNTTPGTHSLQRQTDGSWAAPALATKGTPNGFDTGGDPDPDPVSVTNPGNKTGIVGTPITPFTVAATGGTGSYTWSATGLPTGVSINTSTGEVSGTPSAACTCSVTVTATDSTGTSNATFTFTVTPPAEVVPIHEVQGTGARSPFAPADGNGAGQVKSVEGIVTALYRTGGFNGMFVQTAGTGGPTDATPGASDALFVFGGSNTVNIPSDVVIGDSVQVTGPVSEFFNSTQISPAAGGVVELSSPLAPVAGLEIAYPTTEANREAQEGMLLAPTDTFTVTNTFQTNGFAEIGLATGDVPLRQPTEFAAPGDTAALEAIVADNAARAVTLDDAATVNYLSNQTNKAIPLPWLTGTSSPPRVGAEATFTSPVILEFRNNIWKFQPRAQVTGSGSDVVTFEDTRATNLTPADVGGDLQIATFNVLNYFNTTGEAYVAAGPLQSPPVDTHCTYFTDREGNRIGNNQCGTRGPGIPSPNDGRGPRGAATQVSLERQEDKLVHTIEALDADIIALEEMENSIKLVGETNRDDALAHLVGLLNDAAGTTKWKYVKSPGESTTASAVAEQDVIRNAFIYQPATVAAVGQSDILFGTSEFANAREPLAQAFKAAGAPNSDAFAVIVNHFKSKGDNASPAPPATGDNANNTYTGAFNGDRVRQAQRLVQFANDFAAERNIDEVFLAGDFNSYTMEEPMQALHDGGFEPVESSDDPTEESYSFSGLSGSLDHVLGNTAARALVTGADIWQINANESIAYQYSRFNYNVTSFFNPNDPFATSDHNPEVVGLDVPEVVPTTTKKIQVLGTNDFHGRLLPDGGNAAGAAPYATAVNELRAEVPAGNTIFAAAGDLIGASTFESFIQKDEPTIDALNAMGLEVSAAGNHEFDQGYEDFVGRVQNRADWTYIATNIDEPAGRDDLAESWTKTVDGVDIGFVGAVTEDLPTLVNPSGIEGVGVLDIVTAVNEEAAELKAADVDIIVLLVHEGSPSTDCSSVNFTDPATVWGNIVQNTSSDVDAIVSGHTHLAYNCRYLVQDWVDDSRTVTRRPVVSAGQYGTNLNQLVFNFDTTSGALVEIEQDVIGTAGVGYAPDPAVQEIVDDAVAFANTAGAQVLGQVEGPFNRAVYNPASGQTENRGGESTLGNQVAEVQRWATQLPDQGVEADIAFMNPGGLRADMTGEAPANPGDPRDLTFRQAANVQPFANTLVNMVLTGAQIETVLEQQWQRTPQGSVPSRPFLRLGVSEGFTYTYVETPETVNAPNSAPVSTFRGEVTGMWLNGVPIDPATPYSVTVNSFLGTGGDNFHELANGTNKVDTGRVDLQAMVDYMAAVAPAGTPLPVDYSQRAVEVEFPAGAPEVYGPGDAVAFDVASWTMSTDADTKDNQVQVKLGDEVLGTAPLNNAIGTAPYDTYGKATVSVTLPANITTGDHELTLVGAQTGTEIPVPIEVERETTEIQILGTNDFHGRILQTAANREGGGAVLSGAVKQLRGQNPNTVFAAAGDLIGASTFESFIQKDKPTIDVLNEAGLEVSAVGNHELDAGYDDLVNRVMAAESEENPQGGAAWEYIAANIEEPEGQENIAETWTQPFGDVEVGFVGAVTEDLPSLVSPAGIEGLTVTDIVNATNAAAADLKAAGADVVVLLVHEGSPSTNCASANFTDPATVWGNISQNASADVDAIISGHTHLAYNCTINDRPVVSAGQYGTNLNQLVFTVDDGTGEVTGVRSALLPLMTPDPDGSGPGLPTANYPADPAVTPIVNDAVTKANELGAQVLGQIEAPVNRAKLADGTTENRGGESTLGNQVAEVHRWATENPESGSAQIAFMNPGGLRADMTGTVNGGARDVTYKQAASVQPFANTLVNMDLTGAQIETALEQQWQRDAGGSVPSRPFLRLGASEGFSYTYVETPATVNGTATFRGEVTGMWLDGVEIDPATTYSVTVNSFLASGGDNFREFANGTSKADTGKVDLQAMVDYMAAFAPVGSPLPVDYSQRAVEVHNVAEHYELGGDLTFNVESWTMSAPGDVKDTEIQVKLGDTVLGTAPLDNTIGTVVYDQYGKATIDVPLPADVPVGVHDVTLVGPATGTAITVPITISRKTSTVTGTDVTMEYGRSATMAVTVTADGVVPTGVVTIKSNGTTIGSGTLTNGATDATIGAKRLPIGVHEVRVAYAGNGSVKPSSTTATVTVTKATPTIVRSRTEVEYGKTTVIPVRVAAPGLVPTGTVELSVDGTVIGTGTLENGADTVDIAAKVLPPSSTAYTVTISYSGDDLVKAGDGTAVLVVRKATPTVTGTDVTMRAGTVSSMRVEVTADNVVPTGRVVLSHNDVILGAGTLTDGVTSARIGRDKLPASDTPYTVTVRYVGDGFVKTGSTTAQVTVNP</sequence>
<dbReference type="RefSeq" id="WP_149751081.1">
    <property type="nucleotide sequence ID" value="NZ_VUJW01000008.1"/>
</dbReference>
<feature type="region of interest" description="Disordered" evidence="2">
    <location>
        <begin position="623"/>
        <end position="647"/>
    </location>
</feature>
<dbReference type="InterPro" id="IPR001322">
    <property type="entry name" value="Lamin_tail_dom"/>
</dbReference>
<dbReference type="CDD" id="cd10283">
    <property type="entry name" value="MnuA_DNase1-like"/>
    <property type="match status" value="1"/>
</dbReference>
<dbReference type="PROSITE" id="PS51841">
    <property type="entry name" value="LTD"/>
    <property type="match status" value="1"/>
</dbReference>
<dbReference type="SUPFAM" id="SSF49313">
    <property type="entry name" value="Cadherin-like"/>
    <property type="match status" value="1"/>
</dbReference>
<name>A0A5B1M2W3_9ACTN</name>
<dbReference type="PANTHER" id="PTHR11575">
    <property type="entry name" value="5'-NUCLEOTIDASE-RELATED"/>
    <property type="match status" value="1"/>
</dbReference>
<feature type="region of interest" description="Disordered" evidence="2">
    <location>
        <begin position="790"/>
        <end position="810"/>
    </location>
</feature>
<evidence type="ECO:0000256" key="2">
    <source>
        <dbReference type="SAM" id="MobiDB-lite"/>
    </source>
</evidence>
<comment type="caution">
    <text evidence="4">The sequence shown here is derived from an EMBL/GenBank/DDBJ whole genome shotgun (WGS) entry which is preliminary data.</text>
</comment>
<dbReference type="Proteomes" id="UP000324351">
    <property type="component" value="Unassembled WGS sequence"/>
</dbReference>
<reference evidence="4 5" key="2">
    <citation type="submission" date="2019-09" db="EMBL/GenBank/DDBJ databases">
        <authorList>
            <person name="Jin C."/>
        </authorList>
    </citation>
    <scope>NUCLEOTIDE SEQUENCE [LARGE SCALE GENOMIC DNA]</scope>
    <source>
        <strain evidence="4 5">BN140041</strain>
    </source>
</reference>
<dbReference type="SUPFAM" id="SSF56219">
    <property type="entry name" value="DNase I-like"/>
    <property type="match status" value="1"/>
</dbReference>
<dbReference type="GO" id="GO:0008253">
    <property type="term" value="F:5'-nucleotidase activity"/>
    <property type="evidence" value="ECO:0007669"/>
    <property type="project" value="TreeGrafter"/>
</dbReference>
<dbReference type="SUPFAM" id="SSF55816">
    <property type="entry name" value="5'-nucleotidase (syn. UDP-sugar hydrolase), C-terminal domain"/>
    <property type="match status" value="2"/>
</dbReference>
<evidence type="ECO:0000313" key="4">
    <source>
        <dbReference type="EMBL" id="KAA1426499.1"/>
    </source>
</evidence>
<keyword evidence="4" id="KW-0540">Nuclease</keyword>
<dbReference type="Pfam" id="PF00149">
    <property type="entry name" value="Metallophos"/>
    <property type="match status" value="2"/>
</dbReference>
<feature type="region of interest" description="Disordered" evidence="2">
    <location>
        <begin position="187"/>
        <end position="219"/>
    </location>
</feature>
<dbReference type="GO" id="GO:0016020">
    <property type="term" value="C:membrane"/>
    <property type="evidence" value="ECO:0007669"/>
    <property type="project" value="InterPro"/>
</dbReference>
<dbReference type="InterPro" id="IPR032109">
    <property type="entry name" value="Big_3_5"/>
</dbReference>
<dbReference type="InterPro" id="IPR006179">
    <property type="entry name" value="5_nucleotidase/apyrase"/>
</dbReference>
<dbReference type="Pfam" id="PF05345">
    <property type="entry name" value="He_PIG"/>
    <property type="match status" value="1"/>
</dbReference>